<feature type="domain" description="WSC" evidence="2">
    <location>
        <begin position="126"/>
        <end position="222"/>
    </location>
</feature>
<dbReference type="Pfam" id="PF09118">
    <property type="entry name" value="GO-like_E_set"/>
    <property type="match status" value="1"/>
</dbReference>
<reference evidence="3 4" key="1">
    <citation type="submission" date="2015-10" db="EMBL/GenBank/DDBJ databases">
        <title>The cercosporin biosynthetic gene cluster was horizontally transferred to several fungal lineages and shown to be expanded in Cercospora beticola based on microsynteny with recipient genomes.</title>
        <authorList>
            <person name="De Jonge R."/>
            <person name="Ebert M.K."/>
            <person name="Suttle J.C."/>
            <person name="Jurick Ii W.M."/>
            <person name="Secor G.A."/>
            <person name="Thomma B.P."/>
            <person name="Van De Peer Y."/>
            <person name="Bolton M.D."/>
        </authorList>
    </citation>
    <scope>NUCLEOTIDE SEQUENCE [LARGE SCALE GENOMIC DNA]</scope>
    <source>
        <strain evidence="3 4">09-40</strain>
    </source>
</reference>
<dbReference type="SMART" id="SM00321">
    <property type="entry name" value="WSC"/>
    <property type="match status" value="2"/>
</dbReference>
<organism evidence="3 4">
    <name type="scientific">Cercospora beticola</name>
    <name type="common">Sugarbeet leaf spot fungus</name>
    <dbReference type="NCBI Taxonomy" id="122368"/>
    <lineage>
        <taxon>Eukaryota</taxon>
        <taxon>Fungi</taxon>
        <taxon>Dikarya</taxon>
        <taxon>Ascomycota</taxon>
        <taxon>Pezizomycotina</taxon>
        <taxon>Dothideomycetes</taxon>
        <taxon>Dothideomycetidae</taxon>
        <taxon>Mycosphaerellales</taxon>
        <taxon>Mycosphaerellaceae</taxon>
        <taxon>Cercospora</taxon>
    </lineage>
</organism>
<dbReference type="InterPro" id="IPR013783">
    <property type="entry name" value="Ig-like_fold"/>
</dbReference>
<protein>
    <submittedName>
        <fullName evidence="3">Galactose oxidase</fullName>
    </submittedName>
</protein>
<dbReference type="OrthoDB" id="2019572at2759"/>
<evidence type="ECO:0000259" key="2">
    <source>
        <dbReference type="PROSITE" id="PS51212"/>
    </source>
</evidence>
<dbReference type="SMART" id="SM00612">
    <property type="entry name" value="Kelch"/>
    <property type="match status" value="2"/>
</dbReference>
<dbReference type="InterPro" id="IPR014756">
    <property type="entry name" value="Ig_E-set"/>
</dbReference>
<dbReference type="InterPro" id="IPR006652">
    <property type="entry name" value="Kelch_1"/>
</dbReference>
<evidence type="ECO:0000256" key="1">
    <source>
        <dbReference type="ARBA" id="ARBA00022729"/>
    </source>
</evidence>
<dbReference type="AlphaFoldDB" id="A0A2G5HG28"/>
<dbReference type="SUPFAM" id="SSF81296">
    <property type="entry name" value="E set domains"/>
    <property type="match status" value="1"/>
</dbReference>
<accession>A0A2G5HG28</accession>
<name>A0A2G5HG28_CERBT</name>
<keyword evidence="1" id="KW-0732">Signal</keyword>
<dbReference type="Proteomes" id="UP000230605">
    <property type="component" value="Chromosome 7"/>
</dbReference>
<feature type="domain" description="WSC" evidence="2">
    <location>
        <begin position="22"/>
        <end position="115"/>
    </location>
</feature>
<dbReference type="InterPro" id="IPR011043">
    <property type="entry name" value="Gal_Oxase/kelch_b-propeller"/>
</dbReference>
<comment type="caution">
    <text evidence="3">The sequence shown here is derived from an EMBL/GenBank/DDBJ whole genome shotgun (WGS) entry which is preliminary data.</text>
</comment>
<proteinExistence type="predicted"/>
<evidence type="ECO:0000313" key="4">
    <source>
        <dbReference type="Proteomes" id="UP000230605"/>
    </source>
</evidence>
<dbReference type="Gene3D" id="2.60.40.10">
    <property type="entry name" value="Immunoglobulins"/>
    <property type="match status" value="1"/>
</dbReference>
<evidence type="ECO:0000313" key="3">
    <source>
        <dbReference type="EMBL" id="PIA91504.1"/>
    </source>
</evidence>
<dbReference type="Pfam" id="PF01822">
    <property type="entry name" value="WSC"/>
    <property type="match status" value="2"/>
</dbReference>
<gene>
    <name evidence="3" type="ORF">CB0940_09955</name>
</gene>
<dbReference type="PANTHER" id="PTHR32208:SF68">
    <property type="entry name" value="GALACTOSE OXIDASE"/>
    <property type="match status" value="1"/>
</dbReference>
<dbReference type="InterPro" id="IPR037293">
    <property type="entry name" value="Gal_Oxidase_central_sf"/>
</dbReference>
<dbReference type="SUPFAM" id="SSF50965">
    <property type="entry name" value="Galactose oxidase, central domain"/>
    <property type="match status" value="1"/>
</dbReference>
<dbReference type="InterPro" id="IPR015202">
    <property type="entry name" value="GO-like_E_set"/>
</dbReference>
<dbReference type="Pfam" id="PF07250">
    <property type="entry name" value="Glyoxal_oxid_N"/>
    <property type="match status" value="1"/>
</dbReference>
<sequence length="710" mass="75895">MGDVPDNEDYAMQKTTPDAPKPKVLMGCYQETARGRSLGTYAPLNQAQMSPQRCETHCKQYNSQMFGVSRTWCFCGDTLGTGTKGAPLSQCNIPCAGDSEEFCGATLRVNIYGPEELLTEPLVPSTAKPAGCWQEPTGANRKALNDYPSLSNAGMTVQMCQDHCSAYQAHLFGVENGRECYCGMTTKNNPTRKPNTACNRPCVGNDGKFCGATNHFNLYELDFSQYKSIGQWGDLIQFPVIPVAIALMPESGNLLAWSAGWANRWTFAGNGRTHSAIYDAKSKTVSEQIVTNTQHDMFCPGITMNSNGKIIVTGGSTHQKTSIFDTIGNTWSRAADMAIPRAYQSSTLTSDGLVFSIGGDFRGAGAKNGEVYNPVNNTARALPGAPVAPMLMATGRGSFRADSHAWLFGWKDGSVFQAGPSRAMNWYGTRGTGSYKGVGNRGSDPDSMCGVFVMYDATQGKILTLGGSPTYDGSPSTSSAHIITIGEPNQPVNVERIQDGAYRRGYANGVVLPDGKVFIVGGQTQTLLFSDSNPVLFPEIFDPATKSFSKLRAHMIPRNYHSTAILMPDATVFSGGGGLCNGCSANHFDGQMFSPPYLFEADGITLAKRPSISSVNGAGNVAKVPLGGSLDIQMEGAGSYSFSLIRMGSSTHAVNTDQRRIPLQATGSENRYQASIPKDAGVALPGYWMLFAVDGNGVPSVAKTVHIALP</sequence>
<dbReference type="CDD" id="cd02851">
    <property type="entry name" value="E_set_GO_C"/>
    <property type="match status" value="1"/>
</dbReference>
<dbReference type="PANTHER" id="PTHR32208">
    <property type="entry name" value="SECRETED PROTEIN-RELATED"/>
    <property type="match status" value="1"/>
</dbReference>
<dbReference type="InterPro" id="IPR009880">
    <property type="entry name" value="Glyoxal_oxidase_N"/>
</dbReference>
<dbReference type="EMBL" id="LKMD01000106">
    <property type="protein sequence ID" value="PIA91504.1"/>
    <property type="molecule type" value="Genomic_DNA"/>
</dbReference>
<dbReference type="PROSITE" id="PS51212">
    <property type="entry name" value="WSC"/>
    <property type="match status" value="2"/>
</dbReference>
<dbReference type="InterPro" id="IPR002889">
    <property type="entry name" value="WSC_carb-bd"/>
</dbReference>
<dbReference type="Gene3D" id="2.130.10.80">
    <property type="entry name" value="Galactose oxidase/kelch, beta-propeller"/>
    <property type="match status" value="1"/>
</dbReference>